<feature type="transmembrane region" description="Helical" evidence="7">
    <location>
        <begin position="165"/>
        <end position="187"/>
    </location>
</feature>
<evidence type="ECO:0000256" key="7">
    <source>
        <dbReference type="SAM" id="Phobius"/>
    </source>
</evidence>
<dbReference type="AlphaFoldDB" id="A0A1S9I105"/>
<feature type="transmembrane region" description="Helical" evidence="7">
    <location>
        <begin position="207"/>
        <end position="229"/>
    </location>
</feature>
<dbReference type="InterPro" id="IPR002293">
    <property type="entry name" value="AA/rel_permease1"/>
</dbReference>
<accession>A0A1S9I105</accession>
<evidence type="ECO:0000313" key="9">
    <source>
        <dbReference type="EMBL" id="OOO64014.1"/>
    </source>
</evidence>
<dbReference type="Gene3D" id="1.20.1740.10">
    <property type="entry name" value="Amino acid/polyamine transporter I"/>
    <property type="match status" value="1"/>
</dbReference>
<comment type="caution">
    <text evidence="9">The sequence shown here is derived from an EMBL/GenBank/DDBJ whole genome shotgun (WGS) entry which is preliminary data.</text>
</comment>
<keyword evidence="6 7" id="KW-0472">Membrane</keyword>
<reference evidence="8 10" key="1">
    <citation type="submission" date="2016-12" db="EMBL/GenBank/DDBJ databases">
        <title>Clostridium tepidum sp. nov., a close relative of Clostridium sporogenes and Clostridium botulinum Group I.</title>
        <authorList>
            <person name="Dobritsa A.P."/>
            <person name="Kutumbaka K."/>
            <person name="Werner K."/>
            <person name="Samadpour M."/>
        </authorList>
    </citation>
    <scope>NUCLEOTIDE SEQUENCE [LARGE SCALE GENOMIC DNA]</scope>
    <source>
        <strain evidence="8 10">PE</strain>
    </source>
</reference>
<keyword evidence="2" id="KW-0813">Transport</keyword>
<dbReference type="PANTHER" id="PTHR42770:SF15">
    <property type="entry name" value="GLUTAMATE_GAMMA-AMINOBUTYRATE ANTIPORTER-RELATED"/>
    <property type="match status" value="1"/>
</dbReference>
<feature type="transmembrane region" description="Helical" evidence="7">
    <location>
        <begin position="321"/>
        <end position="342"/>
    </location>
</feature>
<evidence type="ECO:0000256" key="1">
    <source>
        <dbReference type="ARBA" id="ARBA00004651"/>
    </source>
</evidence>
<feature type="transmembrane region" description="Helical" evidence="7">
    <location>
        <begin position="86"/>
        <end position="113"/>
    </location>
</feature>
<dbReference type="EMBL" id="MRAD01000002">
    <property type="protein sequence ID" value="OOO63159.1"/>
    <property type="molecule type" value="Genomic_DNA"/>
</dbReference>
<gene>
    <name evidence="8" type="ORF">BS637_01775</name>
    <name evidence="9" type="ORF">BS638_12315</name>
</gene>
<keyword evidence="4 7" id="KW-0812">Transmembrane</keyword>
<evidence type="ECO:0000313" key="8">
    <source>
        <dbReference type="EMBL" id="OOO63159.1"/>
    </source>
</evidence>
<evidence type="ECO:0000256" key="5">
    <source>
        <dbReference type="ARBA" id="ARBA00022989"/>
    </source>
</evidence>
<dbReference type="RefSeq" id="WP_078022797.1">
    <property type="nucleotide sequence ID" value="NZ_JADPGM010000001.1"/>
</dbReference>
<reference evidence="9 11" key="2">
    <citation type="submission" date="2016-12" db="EMBL/GenBank/DDBJ databases">
        <title>Clostridium tepidum sp. nov., a close relative of Clostridium sporogenes and Clostridium botulinum Group I.</title>
        <authorList>
            <person name="Dobritsa A.P."/>
            <person name="Kutumbaka K.K."/>
            <person name="Werner K."/>
            <person name="Wiedmann M."/>
            <person name="Asmus A."/>
            <person name="Samadpour M."/>
        </authorList>
    </citation>
    <scope>NUCLEOTIDE SEQUENCE [LARGE SCALE GENOMIC DNA]</scope>
    <source>
        <strain evidence="9 11">IEH 97212</strain>
    </source>
</reference>
<dbReference type="PIRSF" id="PIRSF006060">
    <property type="entry name" value="AA_transporter"/>
    <property type="match status" value="1"/>
</dbReference>
<evidence type="ECO:0000256" key="3">
    <source>
        <dbReference type="ARBA" id="ARBA00022475"/>
    </source>
</evidence>
<protein>
    <submittedName>
        <fullName evidence="9">Glutamate/gamma-aminobutyrate family transporter YjeM</fullName>
    </submittedName>
</protein>
<comment type="subcellular location">
    <subcellularLocation>
        <location evidence="1">Cell membrane</location>
        <topology evidence="1">Multi-pass membrane protein</topology>
    </subcellularLocation>
</comment>
<keyword evidence="10" id="KW-1185">Reference proteome</keyword>
<feature type="transmembrane region" description="Helical" evidence="7">
    <location>
        <begin position="12"/>
        <end position="30"/>
    </location>
</feature>
<feature type="transmembrane region" description="Helical" evidence="7">
    <location>
        <begin position="250"/>
        <end position="272"/>
    </location>
</feature>
<dbReference type="NCBIfam" id="NF011775">
    <property type="entry name" value="PRK15238.1"/>
    <property type="match status" value="1"/>
</dbReference>
<keyword evidence="3" id="KW-1003">Cell membrane</keyword>
<evidence type="ECO:0000256" key="4">
    <source>
        <dbReference type="ARBA" id="ARBA00022692"/>
    </source>
</evidence>
<feature type="transmembrane region" description="Helical" evidence="7">
    <location>
        <begin position="367"/>
        <end position="388"/>
    </location>
</feature>
<dbReference type="STRING" id="1962263.BS637_01775"/>
<dbReference type="GO" id="GO:0022857">
    <property type="term" value="F:transmembrane transporter activity"/>
    <property type="evidence" value="ECO:0007669"/>
    <property type="project" value="InterPro"/>
</dbReference>
<feature type="transmembrane region" description="Helical" evidence="7">
    <location>
        <begin position="471"/>
        <end position="491"/>
    </location>
</feature>
<dbReference type="EMBL" id="MRAE01000043">
    <property type="protein sequence ID" value="OOO64014.1"/>
    <property type="molecule type" value="Genomic_DNA"/>
</dbReference>
<dbReference type="Pfam" id="PF13520">
    <property type="entry name" value="AA_permease_2"/>
    <property type="match status" value="1"/>
</dbReference>
<feature type="transmembrane region" description="Helical" evidence="7">
    <location>
        <begin position="133"/>
        <end position="153"/>
    </location>
</feature>
<dbReference type="Proteomes" id="UP000190206">
    <property type="component" value="Unassembled WGS sequence"/>
</dbReference>
<dbReference type="InterPro" id="IPR050367">
    <property type="entry name" value="APC_superfamily"/>
</dbReference>
<feature type="transmembrane region" description="Helical" evidence="7">
    <location>
        <begin position="439"/>
        <end position="459"/>
    </location>
</feature>
<organism evidence="9 11">
    <name type="scientific">Clostridium tepidum</name>
    <dbReference type="NCBI Taxonomy" id="1962263"/>
    <lineage>
        <taxon>Bacteria</taxon>
        <taxon>Bacillati</taxon>
        <taxon>Bacillota</taxon>
        <taxon>Clostridia</taxon>
        <taxon>Eubacteriales</taxon>
        <taxon>Clostridiaceae</taxon>
        <taxon>Clostridium</taxon>
    </lineage>
</organism>
<evidence type="ECO:0000313" key="11">
    <source>
        <dbReference type="Proteomes" id="UP000190256"/>
    </source>
</evidence>
<name>A0A1S9I105_9CLOT</name>
<dbReference type="PANTHER" id="PTHR42770">
    <property type="entry name" value="AMINO ACID TRANSPORTER-RELATED"/>
    <property type="match status" value="1"/>
</dbReference>
<evidence type="ECO:0000313" key="10">
    <source>
        <dbReference type="Proteomes" id="UP000190206"/>
    </source>
</evidence>
<dbReference type="OrthoDB" id="92719at2"/>
<evidence type="ECO:0000256" key="6">
    <source>
        <dbReference type="ARBA" id="ARBA00023136"/>
    </source>
</evidence>
<feature type="transmembrane region" description="Helical" evidence="7">
    <location>
        <begin position="42"/>
        <end position="65"/>
    </location>
</feature>
<dbReference type="GO" id="GO:0005886">
    <property type="term" value="C:plasma membrane"/>
    <property type="evidence" value="ECO:0007669"/>
    <property type="project" value="UniProtKB-SubCell"/>
</dbReference>
<sequence length="507" mass="55475">MSENSQKTKKLTLMSLILMIFTSVFGFGNMPRSFYLMGYASIPWYILSGLTFFIPYAFMMAEYGAAFKDEKGGIYSWMEKSVGPKYAFVGTFMWYTSYIIWMVSVCSSQWVTISNAIFGKDTTSTWGVLGLNSTQVLGILGIIWIILVTCTVSKGIEKITKMTSIGGTAVALLNIVLLVSAIIVFIANGHPLEPITSAKVFIESPNPAYQTPVSVLAFIVFAIFGYGGIEVIGGLVDQTENAEVTFPKGITIAAIVISVGYSIGLFLCGVVTNWNAALSSDKVHMGNITYALMNNLGYQLGQAFGMSDAASIVLGQWVSRFVGLSMFLALTGAFFTLSYSPLKQIIEGTPKKLWPGKMAEIKDGMPLNAMRIQCIIVIAFIALVSFGGDAAAKFFAKLTLMTNVAMTIPYMFLSGAFISFKKNDNIKKPFEIYKTKRSTIIATVIVTFTVTFANFFTIIEPATKGNISDTMISILGPVFFSVVAIMMYNSYEKKYVIESKEGKTKNI</sequence>
<dbReference type="Proteomes" id="UP000190256">
    <property type="component" value="Unassembled WGS sequence"/>
</dbReference>
<keyword evidence="5 7" id="KW-1133">Transmembrane helix</keyword>
<feature type="transmembrane region" description="Helical" evidence="7">
    <location>
        <begin position="394"/>
        <end position="418"/>
    </location>
</feature>
<proteinExistence type="predicted"/>
<evidence type="ECO:0000256" key="2">
    <source>
        <dbReference type="ARBA" id="ARBA00022448"/>
    </source>
</evidence>